<dbReference type="SUPFAM" id="SSF53098">
    <property type="entry name" value="Ribonuclease H-like"/>
    <property type="match status" value="1"/>
</dbReference>
<gene>
    <name evidence="2" type="ORF">BN874_1620009</name>
</gene>
<comment type="caution">
    <text evidence="2">The sequence shown here is derived from an EMBL/GenBank/DDBJ whole genome shotgun (WGS) entry which is preliminary data.</text>
</comment>
<evidence type="ECO:0000313" key="3">
    <source>
        <dbReference type="Proteomes" id="UP000019184"/>
    </source>
</evidence>
<reference evidence="2 3" key="1">
    <citation type="journal article" date="2014" name="ISME J.">
        <title>Candidatus Competibacter-lineage genomes retrieved from metagenomes reveal functional metabolic diversity.</title>
        <authorList>
            <person name="McIlroy S.J."/>
            <person name="Albertsen M."/>
            <person name="Andresen E.K."/>
            <person name="Saunders A.M."/>
            <person name="Kristiansen R."/>
            <person name="Stokholm-Bjerregaard M."/>
            <person name="Nielsen K.L."/>
            <person name="Nielsen P.H."/>
        </authorList>
    </citation>
    <scope>NUCLEOTIDE SEQUENCE [LARGE SCALE GENOMIC DNA]</scope>
    <source>
        <strain evidence="2 3">Run_B_J11</strain>
    </source>
</reference>
<name>A0A7U7G9H8_9GAMM</name>
<dbReference type="GO" id="GO:0004803">
    <property type="term" value="F:transposase activity"/>
    <property type="evidence" value="ECO:0007669"/>
    <property type="project" value="InterPro"/>
</dbReference>
<dbReference type="EMBL" id="CBTK010000071">
    <property type="protein sequence ID" value="CDH44350.1"/>
    <property type="molecule type" value="Genomic_DNA"/>
</dbReference>
<keyword evidence="3" id="KW-1185">Reference proteome</keyword>
<feature type="domain" description="Transposase IS4-like" evidence="1">
    <location>
        <begin position="33"/>
        <end position="170"/>
    </location>
</feature>
<dbReference type="RefSeq" id="WP_230314349.1">
    <property type="nucleotide sequence ID" value="NZ_CBTK010000071.1"/>
</dbReference>
<evidence type="ECO:0000313" key="2">
    <source>
        <dbReference type="EMBL" id="CDH44350.1"/>
    </source>
</evidence>
<sequence length="240" mass="26442">MEAGPAHRGFDAQQILFERVRDGLPAAIAMLRLADRFYPSVDGFEWLPAQPNGHYRLRLKGNLIVDPGVGDRTSAGELAAGHAERSLRDVRLFNPGVPTNLGILQEPGHPEPWIIALNDPPNRATVRDYGSRWGIEPMFSDFKSRGFQLEATQWRAPDRLDRLRVIMALAMHGCVRVGPEEAREPPTSLEKKLKRRPIRTLGPLPNSPAVPSRGSSAVCARSSGGFRCNNLCRLSIASAP</sequence>
<proteinExistence type="predicted"/>
<protein>
    <submittedName>
        <fullName evidence="2">Transposase</fullName>
    </submittedName>
</protein>
<dbReference type="InterPro" id="IPR012337">
    <property type="entry name" value="RNaseH-like_sf"/>
</dbReference>
<dbReference type="InterPro" id="IPR002559">
    <property type="entry name" value="Transposase_11"/>
</dbReference>
<accession>A0A7U7G9H8</accession>
<dbReference type="Proteomes" id="UP000019184">
    <property type="component" value="Unassembled WGS sequence"/>
</dbReference>
<dbReference type="Pfam" id="PF01609">
    <property type="entry name" value="DDE_Tnp_1"/>
    <property type="match status" value="1"/>
</dbReference>
<dbReference type="GO" id="GO:0003677">
    <property type="term" value="F:DNA binding"/>
    <property type="evidence" value="ECO:0007669"/>
    <property type="project" value="InterPro"/>
</dbReference>
<evidence type="ECO:0000259" key="1">
    <source>
        <dbReference type="Pfam" id="PF01609"/>
    </source>
</evidence>
<dbReference type="AlphaFoldDB" id="A0A7U7G9H8"/>
<dbReference type="GO" id="GO:0006313">
    <property type="term" value="P:DNA transposition"/>
    <property type="evidence" value="ECO:0007669"/>
    <property type="project" value="InterPro"/>
</dbReference>
<organism evidence="2 3">
    <name type="scientific">Candidatus Contendobacter odensis Run_B_J11</name>
    <dbReference type="NCBI Taxonomy" id="1400861"/>
    <lineage>
        <taxon>Bacteria</taxon>
        <taxon>Pseudomonadati</taxon>
        <taxon>Pseudomonadota</taxon>
        <taxon>Gammaproteobacteria</taxon>
        <taxon>Candidatus Competibacteraceae</taxon>
        <taxon>Candidatus Contendibacter</taxon>
    </lineage>
</organism>